<evidence type="ECO:0000256" key="5">
    <source>
        <dbReference type="ARBA" id="ARBA00022673"/>
    </source>
</evidence>
<dbReference type="OrthoDB" id="423689at2759"/>
<dbReference type="InterPro" id="IPR005821">
    <property type="entry name" value="Ion_trans_dom"/>
</dbReference>
<evidence type="ECO:0000256" key="8">
    <source>
        <dbReference type="ARBA" id="ARBA00022882"/>
    </source>
</evidence>
<feature type="region of interest" description="Disordered" evidence="14">
    <location>
        <begin position="641"/>
        <end position="702"/>
    </location>
</feature>
<comment type="subcellular location">
    <subcellularLocation>
        <location evidence="1">Membrane</location>
        <topology evidence="1">Multi-pass membrane protein</topology>
    </subcellularLocation>
</comment>
<protein>
    <submittedName>
        <fullName evidence="18">Ribosomal RNA large subunit methyltransferase N</fullName>
    </submittedName>
</protein>
<dbReference type="PROSITE" id="PS50222">
    <property type="entry name" value="EF_HAND_2"/>
    <property type="match status" value="1"/>
</dbReference>
<keyword evidence="9 15" id="KW-1133">Transmembrane helix</keyword>
<organism evidence="17">
    <name type="scientific">Cladocopium goreaui</name>
    <dbReference type="NCBI Taxonomy" id="2562237"/>
    <lineage>
        <taxon>Eukaryota</taxon>
        <taxon>Sar</taxon>
        <taxon>Alveolata</taxon>
        <taxon>Dinophyceae</taxon>
        <taxon>Suessiales</taxon>
        <taxon>Symbiodiniaceae</taxon>
        <taxon>Cladocopium</taxon>
    </lineage>
</organism>
<name>A0A9P1GIV3_9DINO</name>
<dbReference type="EMBL" id="CAMXCT020006537">
    <property type="protein sequence ID" value="CAL1168941.1"/>
    <property type="molecule type" value="Genomic_DNA"/>
</dbReference>
<proteinExistence type="predicted"/>
<evidence type="ECO:0000313" key="19">
    <source>
        <dbReference type="Proteomes" id="UP001152797"/>
    </source>
</evidence>
<dbReference type="GO" id="GO:0032259">
    <property type="term" value="P:methylation"/>
    <property type="evidence" value="ECO:0007669"/>
    <property type="project" value="UniProtKB-KW"/>
</dbReference>
<dbReference type="InterPro" id="IPR050599">
    <property type="entry name" value="VDCC_alpha-1_subunit"/>
</dbReference>
<dbReference type="AlphaFoldDB" id="A0A9P1GIV3"/>
<dbReference type="PANTHER" id="PTHR45628">
    <property type="entry name" value="VOLTAGE-DEPENDENT CALCIUM CHANNEL TYPE A SUBUNIT ALPHA-1"/>
    <property type="match status" value="1"/>
</dbReference>
<dbReference type="GO" id="GO:0098703">
    <property type="term" value="P:calcium ion import across plasma membrane"/>
    <property type="evidence" value="ECO:0007669"/>
    <property type="project" value="TreeGrafter"/>
</dbReference>
<evidence type="ECO:0000256" key="3">
    <source>
        <dbReference type="ARBA" id="ARBA00022553"/>
    </source>
</evidence>
<keyword evidence="19" id="KW-1185">Reference proteome</keyword>
<dbReference type="GO" id="GO:0008331">
    <property type="term" value="F:high voltage-gated calcium channel activity"/>
    <property type="evidence" value="ECO:0007669"/>
    <property type="project" value="TreeGrafter"/>
</dbReference>
<keyword evidence="10" id="KW-0406">Ion transport</keyword>
<evidence type="ECO:0000256" key="11">
    <source>
        <dbReference type="ARBA" id="ARBA00023136"/>
    </source>
</evidence>
<keyword evidence="13" id="KW-0407">Ion channel</keyword>
<evidence type="ECO:0000256" key="4">
    <source>
        <dbReference type="ARBA" id="ARBA00022568"/>
    </source>
</evidence>
<dbReference type="Pfam" id="PF00520">
    <property type="entry name" value="Ion_trans"/>
    <property type="match status" value="1"/>
</dbReference>
<gene>
    <name evidence="17" type="ORF">C1SCF055_LOCUS40388</name>
</gene>
<feature type="transmembrane region" description="Helical" evidence="15">
    <location>
        <begin position="222"/>
        <end position="242"/>
    </location>
</feature>
<evidence type="ECO:0000256" key="2">
    <source>
        <dbReference type="ARBA" id="ARBA00022448"/>
    </source>
</evidence>
<evidence type="ECO:0000256" key="10">
    <source>
        <dbReference type="ARBA" id="ARBA00023065"/>
    </source>
</evidence>
<dbReference type="PANTHER" id="PTHR45628:SF7">
    <property type="entry name" value="VOLTAGE-DEPENDENT CALCIUM CHANNEL TYPE A SUBUNIT ALPHA-1"/>
    <property type="match status" value="1"/>
</dbReference>
<dbReference type="GO" id="GO:0008168">
    <property type="term" value="F:methyltransferase activity"/>
    <property type="evidence" value="ECO:0007669"/>
    <property type="project" value="UniProtKB-KW"/>
</dbReference>
<dbReference type="InterPro" id="IPR027359">
    <property type="entry name" value="Volt_channel_dom_sf"/>
</dbReference>
<feature type="transmembrane region" description="Helical" evidence="15">
    <location>
        <begin position="348"/>
        <end position="374"/>
    </location>
</feature>
<feature type="region of interest" description="Disordered" evidence="14">
    <location>
        <begin position="116"/>
        <end position="144"/>
    </location>
</feature>
<evidence type="ECO:0000256" key="15">
    <source>
        <dbReference type="SAM" id="Phobius"/>
    </source>
</evidence>
<feature type="domain" description="EF-hand" evidence="16">
    <location>
        <begin position="558"/>
        <end position="593"/>
    </location>
</feature>
<dbReference type="GO" id="GO:0005509">
    <property type="term" value="F:calcium ion binding"/>
    <property type="evidence" value="ECO:0007669"/>
    <property type="project" value="InterPro"/>
</dbReference>
<sequence length="702" mass="78690">MLSDPSEVAVDMKGQEQDKALRKAMQQRLQVRLNVLSATQLVSGRNLHDAVGALGLTTYTIEDMNTLVKALAKYIDLKLVKKEAPKQLLRSQTSNSIFSAQGPDFMRALWHWPTVADKSDKPRPTASRSTENSLTTPTKSFESEKSEENLALTVVPAKALMELFITKDVELPKQVFRQQTVLNQFQAMREILVAGDTNRLVAELTFVRINDLAAPPEALDPLFYIEPVVAVLIVVNGIMIGFQTDRAFESWPGWPYIETVFAVLLVLECIVRFWLSGSKQFFCGPDFHWNLFDMFLVLTAVTDVVFQLAFPEQKADMAGASLLRFCRLIRLVRVVKVFRLNYMKELRLMVKGLVGGIRTLLLSFALLFAVLYVISGFATMTLGRDDRTEELGLQTHFENIPKSMFTAFRCFSGECFADSGVPIASVLSTNLGWGFVLCYVLSYMLVSMGIFNVILAVYVDITMRAAKETEISTAEQYARESIRIARTTRELLKKFAEAHRVFYDRERDDGAREQMKSLLLSTSDFLDDAHIDDIAITKELFLLVIQDQRVQQLMNDLDLPADRANLFEVIDADGSGTLHVTELVQGLLKIRGDLTKSDTVAVLLTAKSVHTMVAELKAEQQNFRGMLLELFATQDALRKSLNKSGKSTRGANPKVNFMRRTAEQPERKLPRSESGMSALSPPSPPSPPDFEERSQPVVIALG</sequence>
<dbReference type="EMBL" id="CAMXCT030006537">
    <property type="protein sequence ID" value="CAL4802878.1"/>
    <property type="molecule type" value="Genomic_DNA"/>
</dbReference>
<comment type="caution">
    <text evidence="17">The sequence shown here is derived from an EMBL/GenBank/DDBJ whole genome shotgun (WGS) entry which is preliminary data.</text>
</comment>
<feature type="compositionally biased region" description="Basic and acidic residues" evidence="14">
    <location>
        <begin position="660"/>
        <end position="671"/>
    </location>
</feature>
<keyword evidence="6 15" id="KW-0812">Transmembrane</keyword>
<feature type="compositionally biased region" description="Polar residues" evidence="14">
    <location>
        <begin position="126"/>
        <end position="140"/>
    </location>
</feature>
<dbReference type="Gene3D" id="1.20.120.350">
    <property type="entry name" value="Voltage-gated potassium channels. Chain C"/>
    <property type="match status" value="1"/>
</dbReference>
<evidence type="ECO:0000259" key="16">
    <source>
        <dbReference type="PROSITE" id="PS50222"/>
    </source>
</evidence>
<keyword evidence="4" id="KW-0109">Calcium transport</keyword>
<evidence type="ECO:0000313" key="17">
    <source>
        <dbReference type="EMBL" id="CAI4015566.1"/>
    </source>
</evidence>
<accession>A0A9P1GIV3</accession>
<feature type="transmembrane region" description="Helical" evidence="15">
    <location>
        <begin position="431"/>
        <end position="459"/>
    </location>
</feature>
<keyword evidence="11 15" id="KW-0472">Membrane</keyword>
<keyword evidence="3" id="KW-0597">Phosphoprotein</keyword>
<feature type="transmembrane region" description="Helical" evidence="15">
    <location>
        <begin position="287"/>
        <end position="310"/>
    </location>
</feature>
<keyword evidence="5" id="KW-0107">Calcium channel</keyword>
<feature type="transmembrane region" description="Helical" evidence="15">
    <location>
        <begin position="254"/>
        <end position="275"/>
    </location>
</feature>
<evidence type="ECO:0000256" key="9">
    <source>
        <dbReference type="ARBA" id="ARBA00022989"/>
    </source>
</evidence>
<dbReference type="EMBL" id="CAMXCT010006537">
    <property type="protein sequence ID" value="CAI4015566.1"/>
    <property type="molecule type" value="Genomic_DNA"/>
</dbReference>
<evidence type="ECO:0000256" key="6">
    <source>
        <dbReference type="ARBA" id="ARBA00022692"/>
    </source>
</evidence>
<keyword evidence="12" id="KW-0325">Glycoprotein</keyword>
<reference evidence="18 19" key="2">
    <citation type="submission" date="2024-05" db="EMBL/GenBank/DDBJ databases">
        <authorList>
            <person name="Chen Y."/>
            <person name="Shah S."/>
            <person name="Dougan E. K."/>
            <person name="Thang M."/>
            <person name="Chan C."/>
        </authorList>
    </citation>
    <scope>NUCLEOTIDE SEQUENCE [LARGE SCALE GENOMIC DNA]</scope>
</reference>
<reference evidence="17" key="1">
    <citation type="submission" date="2022-10" db="EMBL/GenBank/DDBJ databases">
        <authorList>
            <person name="Chen Y."/>
            <person name="Dougan E. K."/>
            <person name="Chan C."/>
            <person name="Rhodes N."/>
            <person name="Thang M."/>
        </authorList>
    </citation>
    <scope>NUCLEOTIDE SEQUENCE</scope>
</reference>
<evidence type="ECO:0000256" key="13">
    <source>
        <dbReference type="ARBA" id="ARBA00023303"/>
    </source>
</evidence>
<keyword evidence="2" id="KW-0813">Transport</keyword>
<keyword evidence="7" id="KW-0106">Calcium</keyword>
<keyword evidence="18" id="KW-0808">Transferase</keyword>
<dbReference type="InterPro" id="IPR002048">
    <property type="entry name" value="EF_hand_dom"/>
</dbReference>
<evidence type="ECO:0000256" key="7">
    <source>
        <dbReference type="ARBA" id="ARBA00022837"/>
    </source>
</evidence>
<dbReference type="Proteomes" id="UP001152797">
    <property type="component" value="Unassembled WGS sequence"/>
</dbReference>
<evidence type="ECO:0000256" key="12">
    <source>
        <dbReference type="ARBA" id="ARBA00023180"/>
    </source>
</evidence>
<dbReference type="SUPFAM" id="SSF81324">
    <property type="entry name" value="Voltage-gated potassium channels"/>
    <property type="match status" value="1"/>
</dbReference>
<dbReference type="GO" id="GO:0005891">
    <property type="term" value="C:voltage-gated calcium channel complex"/>
    <property type="evidence" value="ECO:0007669"/>
    <property type="project" value="TreeGrafter"/>
</dbReference>
<evidence type="ECO:0000256" key="14">
    <source>
        <dbReference type="SAM" id="MobiDB-lite"/>
    </source>
</evidence>
<keyword evidence="8" id="KW-0851">Voltage-gated channel</keyword>
<keyword evidence="18" id="KW-0489">Methyltransferase</keyword>
<evidence type="ECO:0000256" key="1">
    <source>
        <dbReference type="ARBA" id="ARBA00004141"/>
    </source>
</evidence>
<evidence type="ECO:0000313" key="18">
    <source>
        <dbReference type="EMBL" id="CAL4802878.1"/>
    </source>
</evidence>
<dbReference type="Gene3D" id="1.10.287.70">
    <property type="match status" value="1"/>
</dbReference>